<dbReference type="SUPFAM" id="SSF52374">
    <property type="entry name" value="Nucleotidylyl transferase"/>
    <property type="match status" value="1"/>
</dbReference>
<dbReference type="Gene3D" id="3.40.50.620">
    <property type="entry name" value="HUPs"/>
    <property type="match status" value="1"/>
</dbReference>
<sequence>MAATGSDGKMMGLSAYAGKFLRYVRSPSTRIAAFGGLMMYLSYAYAHGSWANPALIGVSVFAGVFLPSYSKLSNKAELWANNQFGFVTAGKLGRFLPQLAFNLAVIWLCFVGGAFNLAGIASVGGWAGAALLTTLASQGTQYLGGYLVARGIGDANRNTIVSIVFNMVLAGLGTAGVPGAREAFLVLGFVLGVLFFGIGLVSDLRSVLAPKGGVGLFLGTFNPFHNSHLMMVRRALDERGLDRIIIHPTLIPRLHADAFRKGEIRVGRVREDGFQVYEKTDKADSNVDYFPTGNIFLPPETRKALIELALAEAGLGNRVEVAFYPETYNTKGFQGVIGEIKRRNPGMRLHTLHGTDFGGMLVRQISDECGWIYPWCILRRDKVSATAIRRGAKGMTSPVVTDVLSQISQNLPVVTAGGRRFRNDNGVLTEGA</sequence>
<evidence type="ECO:0000313" key="3">
    <source>
        <dbReference type="EMBL" id="GEP55947.1"/>
    </source>
</evidence>
<comment type="caution">
    <text evidence="3">The sequence shown here is derived from an EMBL/GenBank/DDBJ whole genome shotgun (WGS) entry which is preliminary data.</text>
</comment>
<evidence type="ECO:0000313" key="4">
    <source>
        <dbReference type="Proteomes" id="UP000321058"/>
    </source>
</evidence>
<dbReference type="EMBL" id="BKAJ01000049">
    <property type="protein sequence ID" value="GEP55947.1"/>
    <property type="molecule type" value="Genomic_DNA"/>
</dbReference>
<dbReference type="OrthoDB" id="5295945at2"/>
<feature type="transmembrane region" description="Helical" evidence="1">
    <location>
        <begin position="183"/>
        <end position="201"/>
    </location>
</feature>
<dbReference type="InterPro" id="IPR004821">
    <property type="entry name" value="Cyt_trans-like"/>
</dbReference>
<accession>A0A512NAE2</accession>
<evidence type="ECO:0000259" key="2">
    <source>
        <dbReference type="Pfam" id="PF01467"/>
    </source>
</evidence>
<keyword evidence="1" id="KW-1133">Transmembrane helix</keyword>
<name>A0A512NAE2_9HYPH</name>
<protein>
    <recommendedName>
        <fullName evidence="2">Cytidyltransferase-like domain-containing protein</fullName>
    </recommendedName>
</protein>
<evidence type="ECO:0000256" key="1">
    <source>
        <dbReference type="SAM" id="Phobius"/>
    </source>
</evidence>
<dbReference type="AlphaFoldDB" id="A0A512NAE2"/>
<dbReference type="Pfam" id="PF01467">
    <property type="entry name" value="CTP_transf_like"/>
    <property type="match status" value="1"/>
</dbReference>
<dbReference type="GO" id="GO:0003824">
    <property type="term" value="F:catalytic activity"/>
    <property type="evidence" value="ECO:0007669"/>
    <property type="project" value="InterPro"/>
</dbReference>
<feature type="transmembrane region" description="Helical" evidence="1">
    <location>
        <begin position="52"/>
        <end position="69"/>
    </location>
</feature>
<reference evidence="3 4" key="1">
    <citation type="submission" date="2019-07" db="EMBL/GenBank/DDBJ databases">
        <title>Whole genome shotgun sequence of Reyranella soli NBRC 108950.</title>
        <authorList>
            <person name="Hosoyama A."/>
            <person name="Uohara A."/>
            <person name="Ohji S."/>
            <person name="Ichikawa N."/>
        </authorList>
    </citation>
    <scope>NUCLEOTIDE SEQUENCE [LARGE SCALE GENOMIC DNA]</scope>
    <source>
        <strain evidence="3 4">NBRC 108950</strain>
    </source>
</reference>
<dbReference type="InterPro" id="IPR014729">
    <property type="entry name" value="Rossmann-like_a/b/a_fold"/>
</dbReference>
<keyword evidence="4" id="KW-1185">Reference proteome</keyword>
<keyword evidence="1" id="KW-0472">Membrane</keyword>
<proteinExistence type="predicted"/>
<feature type="transmembrane region" description="Helical" evidence="1">
    <location>
        <begin position="126"/>
        <end position="148"/>
    </location>
</feature>
<keyword evidence="1" id="KW-0812">Transmembrane</keyword>
<organism evidence="3 4">
    <name type="scientific">Reyranella soli</name>
    <dbReference type="NCBI Taxonomy" id="1230389"/>
    <lineage>
        <taxon>Bacteria</taxon>
        <taxon>Pseudomonadati</taxon>
        <taxon>Pseudomonadota</taxon>
        <taxon>Alphaproteobacteria</taxon>
        <taxon>Hyphomicrobiales</taxon>
        <taxon>Reyranellaceae</taxon>
        <taxon>Reyranella</taxon>
    </lineage>
</organism>
<feature type="domain" description="Cytidyltransferase-like" evidence="2">
    <location>
        <begin position="216"/>
        <end position="247"/>
    </location>
</feature>
<feature type="transmembrane region" description="Helical" evidence="1">
    <location>
        <begin position="160"/>
        <end position="177"/>
    </location>
</feature>
<dbReference type="Proteomes" id="UP000321058">
    <property type="component" value="Unassembled WGS sequence"/>
</dbReference>
<gene>
    <name evidence="3" type="ORF">RSO01_31130</name>
</gene>
<feature type="transmembrane region" description="Helical" evidence="1">
    <location>
        <begin position="99"/>
        <end position="120"/>
    </location>
</feature>